<evidence type="ECO:0000313" key="2">
    <source>
        <dbReference type="EMBL" id="CAI0382425.1"/>
    </source>
</evidence>
<dbReference type="GO" id="GO:0006694">
    <property type="term" value="P:steroid biosynthetic process"/>
    <property type="evidence" value="ECO:0007669"/>
    <property type="project" value="InterPro"/>
</dbReference>
<evidence type="ECO:0000313" key="3">
    <source>
        <dbReference type="Proteomes" id="UP001154282"/>
    </source>
</evidence>
<accession>A0AAV0HAX4</accession>
<proteinExistence type="predicted"/>
<organism evidence="2 3">
    <name type="scientific">Linum tenue</name>
    <dbReference type="NCBI Taxonomy" id="586396"/>
    <lineage>
        <taxon>Eukaryota</taxon>
        <taxon>Viridiplantae</taxon>
        <taxon>Streptophyta</taxon>
        <taxon>Embryophyta</taxon>
        <taxon>Tracheophyta</taxon>
        <taxon>Spermatophyta</taxon>
        <taxon>Magnoliopsida</taxon>
        <taxon>eudicotyledons</taxon>
        <taxon>Gunneridae</taxon>
        <taxon>Pentapetalae</taxon>
        <taxon>rosids</taxon>
        <taxon>fabids</taxon>
        <taxon>Malpighiales</taxon>
        <taxon>Linaceae</taxon>
        <taxon>Linum</taxon>
    </lineage>
</organism>
<dbReference type="Pfam" id="PF08498">
    <property type="entry name" value="Sterol_MT_C"/>
    <property type="match status" value="1"/>
</dbReference>
<feature type="domain" description="Sterol methyltransferase C-terminal" evidence="1">
    <location>
        <begin position="1"/>
        <end position="29"/>
    </location>
</feature>
<name>A0AAV0HAX4_9ROSI</name>
<protein>
    <recommendedName>
        <fullName evidence="1">Sterol methyltransferase C-terminal domain-containing protein</fullName>
    </recommendedName>
</protein>
<sequence length="32" mass="3612">MLCKTAEYLTKGGEKGIFSPMHMILCRKPAEK</sequence>
<reference evidence="2" key="1">
    <citation type="submission" date="2022-08" db="EMBL/GenBank/DDBJ databases">
        <authorList>
            <person name="Gutierrez-Valencia J."/>
        </authorList>
    </citation>
    <scope>NUCLEOTIDE SEQUENCE</scope>
</reference>
<dbReference type="InterPro" id="IPR013705">
    <property type="entry name" value="Sterol_MeTrfase_C"/>
</dbReference>
<dbReference type="EMBL" id="CAMGYJ010000002">
    <property type="protein sequence ID" value="CAI0382425.1"/>
    <property type="molecule type" value="Genomic_DNA"/>
</dbReference>
<keyword evidence="3" id="KW-1185">Reference proteome</keyword>
<dbReference type="GO" id="GO:0008168">
    <property type="term" value="F:methyltransferase activity"/>
    <property type="evidence" value="ECO:0007669"/>
    <property type="project" value="InterPro"/>
</dbReference>
<comment type="caution">
    <text evidence="2">The sequence shown here is derived from an EMBL/GenBank/DDBJ whole genome shotgun (WGS) entry which is preliminary data.</text>
</comment>
<dbReference type="AlphaFoldDB" id="A0AAV0HAX4"/>
<dbReference type="PANTHER" id="PTHR44742:SF2">
    <property type="entry name" value="24-METHYLENESTEROL C-METHYLTRANSFERASE 2"/>
    <property type="match status" value="1"/>
</dbReference>
<dbReference type="Proteomes" id="UP001154282">
    <property type="component" value="Unassembled WGS sequence"/>
</dbReference>
<dbReference type="PANTHER" id="PTHR44742">
    <property type="match status" value="1"/>
</dbReference>
<evidence type="ECO:0000259" key="1">
    <source>
        <dbReference type="Pfam" id="PF08498"/>
    </source>
</evidence>
<gene>
    <name evidence="2" type="ORF">LITE_LOCUS3557</name>
</gene>